<accession>A0A0W0TB82</accession>
<dbReference type="SUPFAM" id="SSF48613">
    <property type="entry name" value="Heme oxygenase-like"/>
    <property type="match status" value="1"/>
</dbReference>
<keyword evidence="3" id="KW-1185">Reference proteome</keyword>
<sequence length="346" mass="40212">MHKKIKSYIYSPTYSITATVESELLTSIDALSKKAFIDNNEEALLSAHRILYIINSAHLANPWQDTPHHLMHPTITRIKYILETSLEQAERRKYNNIINDIPCVNDFSRWIKQFVGSHHSNELHPIFTFLRDKATFEQMREFFFQESPLEMMFGDILAFMLPGVYGDIKVEFLKNYWDEVGHAKDERVHRNLRANLMDHLGIKRDCYISQVDFLIREELELTNLYLRLATNRAKHTQLVGVMLATELMIPNRFQYSIDGWKRLGIKGEVLTYLIEHTSIDEVHAEDWLEHVVIPILQEVPVSINNIMLGILNRLDIAVSVLDRLYDKLQHTHVSSVGVFKGSLNGL</sequence>
<dbReference type="OrthoDB" id="277294at2"/>
<dbReference type="SMART" id="SM01236">
    <property type="entry name" value="Haem_oxygenase_2"/>
    <property type="match status" value="1"/>
</dbReference>
<evidence type="ECO:0000313" key="2">
    <source>
        <dbReference type="EMBL" id="KTC92856.1"/>
    </source>
</evidence>
<dbReference type="Pfam" id="PF14518">
    <property type="entry name" value="Haem_oxygenas_2"/>
    <property type="match status" value="1"/>
</dbReference>
<dbReference type="PANTHER" id="PTHR40279">
    <property type="entry name" value="PQQC-LIKE PROTEIN"/>
    <property type="match status" value="1"/>
</dbReference>
<dbReference type="PATRIC" id="fig|1212489.4.peg.235"/>
<organism evidence="2 3">
    <name type="scientific">Legionella drozanskii LLAP-1</name>
    <dbReference type="NCBI Taxonomy" id="1212489"/>
    <lineage>
        <taxon>Bacteria</taxon>
        <taxon>Pseudomonadati</taxon>
        <taxon>Pseudomonadota</taxon>
        <taxon>Gammaproteobacteria</taxon>
        <taxon>Legionellales</taxon>
        <taxon>Legionellaceae</taxon>
        <taxon>Legionella</taxon>
    </lineage>
</organism>
<dbReference type="GO" id="GO:0016491">
    <property type="term" value="F:oxidoreductase activity"/>
    <property type="evidence" value="ECO:0007669"/>
    <property type="project" value="UniProtKB-KW"/>
</dbReference>
<dbReference type="Gene3D" id="1.20.910.10">
    <property type="entry name" value="Heme oxygenase-like"/>
    <property type="match status" value="1"/>
</dbReference>
<dbReference type="STRING" id="1212489.Ldro_0227"/>
<protein>
    <recommendedName>
        <fullName evidence="4">Iron-containing redox enzyme family protein</fullName>
    </recommendedName>
</protein>
<proteinExistence type="predicted"/>
<evidence type="ECO:0008006" key="4">
    <source>
        <dbReference type="Google" id="ProtNLM"/>
    </source>
</evidence>
<dbReference type="PANTHER" id="PTHR40279:SF3">
    <property type="entry name" value="4-AMINOBENZOATE SYNTHASE"/>
    <property type="match status" value="1"/>
</dbReference>
<name>A0A0W0TB82_9GAMM</name>
<dbReference type="EMBL" id="LNXY01000003">
    <property type="protein sequence ID" value="KTC92856.1"/>
    <property type="molecule type" value="Genomic_DNA"/>
</dbReference>
<comment type="caution">
    <text evidence="2">The sequence shown here is derived from an EMBL/GenBank/DDBJ whole genome shotgun (WGS) entry which is preliminary data.</text>
</comment>
<dbReference type="InterPro" id="IPR016084">
    <property type="entry name" value="Haem_Oase-like_multi-hlx"/>
</dbReference>
<dbReference type="AlphaFoldDB" id="A0A0W0TB82"/>
<reference evidence="2 3" key="1">
    <citation type="submission" date="2015-11" db="EMBL/GenBank/DDBJ databases">
        <title>Genomic analysis of 38 Legionella species identifies large and diverse effector repertoires.</title>
        <authorList>
            <person name="Burstein D."/>
            <person name="Amaro F."/>
            <person name="Zusman T."/>
            <person name="Lifshitz Z."/>
            <person name="Cohen O."/>
            <person name="Gilbert J.A."/>
            <person name="Pupko T."/>
            <person name="Shuman H.A."/>
            <person name="Segal G."/>
        </authorList>
    </citation>
    <scope>NUCLEOTIDE SEQUENCE [LARGE SCALE GENOMIC DNA]</scope>
    <source>
        <strain evidence="2 3">ATCC 700990</strain>
    </source>
</reference>
<gene>
    <name evidence="2" type="ORF">Ldro_0227</name>
</gene>
<dbReference type="InterPro" id="IPR039068">
    <property type="entry name" value="PqqC-like"/>
</dbReference>
<dbReference type="RefSeq" id="WP_058494593.1">
    <property type="nucleotide sequence ID" value="NZ_CAAAIU010000003.1"/>
</dbReference>
<evidence type="ECO:0000313" key="3">
    <source>
        <dbReference type="Proteomes" id="UP000054736"/>
    </source>
</evidence>
<evidence type="ECO:0000256" key="1">
    <source>
        <dbReference type="ARBA" id="ARBA00023002"/>
    </source>
</evidence>
<keyword evidence="1" id="KW-0560">Oxidoreductase</keyword>
<dbReference type="Proteomes" id="UP000054736">
    <property type="component" value="Unassembled WGS sequence"/>
</dbReference>